<dbReference type="PANTHER" id="PTHR35089:SF1">
    <property type="entry name" value="CHAPERONE PROTEIN SKP"/>
    <property type="match status" value="1"/>
</dbReference>
<evidence type="ECO:0000256" key="4">
    <source>
        <dbReference type="SAM" id="Phobius"/>
    </source>
</evidence>
<dbReference type="InterPro" id="IPR024930">
    <property type="entry name" value="Skp_dom_sf"/>
</dbReference>
<evidence type="ECO:0000313" key="6">
    <source>
        <dbReference type="Proteomes" id="UP001501207"/>
    </source>
</evidence>
<dbReference type="Gene3D" id="3.30.910.20">
    <property type="entry name" value="Skp domain"/>
    <property type="match status" value="1"/>
</dbReference>
<gene>
    <name evidence="5" type="ORF">GCM10023143_07670</name>
</gene>
<feature type="coiled-coil region" evidence="3">
    <location>
        <begin position="53"/>
        <end position="105"/>
    </location>
</feature>
<keyword evidence="4" id="KW-1133">Transmembrane helix</keyword>
<dbReference type="EMBL" id="BAABFN010000001">
    <property type="protein sequence ID" value="GAA4303849.1"/>
    <property type="molecule type" value="Genomic_DNA"/>
</dbReference>
<proteinExistence type="inferred from homology"/>
<comment type="similarity">
    <text evidence="1">Belongs to the Skp family.</text>
</comment>
<keyword evidence="3" id="KW-0175">Coiled coil</keyword>
<accession>A0ABP8FHG6</accession>
<dbReference type="Pfam" id="PF03938">
    <property type="entry name" value="OmpH"/>
    <property type="match status" value="1"/>
</dbReference>
<evidence type="ECO:0000256" key="2">
    <source>
        <dbReference type="ARBA" id="ARBA00022729"/>
    </source>
</evidence>
<dbReference type="SUPFAM" id="SSF111384">
    <property type="entry name" value="OmpH-like"/>
    <property type="match status" value="1"/>
</dbReference>
<organism evidence="5 6">
    <name type="scientific">Compostibacter hankyongensis</name>
    <dbReference type="NCBI Taxonomy" id="1007089"/>
    <lineage>
        <taxon>Bacteria</taxon>
        <taxon>Pseudomonadati</taxon>
        <taxon>Bacteroidota</taxon>
        <taxon>Chitinophagia</taxon>
        <taxon>Chitinophagales</taxon>
        <taxon>Chitinophagaceae</taxon>
        <taxon>Compostibacter</taxon>
    </lineage>
</organism>
<keyword evidence="4" id="KW-0812">Transmembrane</keyword>
<evidence type="ECO:0000256" key="3">
    <source>
        <dbReference type="SAM" id="Coils"/>
    </source>
</evidence>
<dbReference type="SMART" id="SM00935">
    <property type="entry name" value="OmpH"/>
    <property type="match status" value="1"/>
</dbReference>
<evidence type="ECO:0000313" key="5">
    <source>
        <dbReference type="EMBL" id="GAA4303849.1"/>
    </source>
</evidence>
<name>A0ABP8FHG6_9BACT</name>
<dbReference type="Proteomes" id="UP001501207">
    <property type="component" value="Unassembled WGS sequence"/>
</dbReference>
<feature type="transmembrane region" description="Helical" evidence="4">
    <location>
        <begin position="6"/>
        <end position="24"/>
    </location>
</feature>
<dbReference type="RefSeq" id="WP_344975620.1">
    <property type="nucleotide sequence ID" value="NZ_BAABFN010000001.1"/>
</dbReference>
<evidence type="ECO:0000256" key="1">
    <source>
        <dbReference type="ARBA" id="ARBA00009091"/>
    </source>
</evidence>
<reference evidence="6" key="1">
    <citation type="journal article" date="2019" name="Int. J. Syst. Evol. Microbiol.">
        <title>The Global Catalogue of Microorganisms (GCM) 10K type strain sequencing project: providing services to taxonomists for standard genome sequencing and annotation.</title>
        <authorList>
            <consortium name="The Broad Institute Genomics Platform"/>
            <consortium name="The Broad Institute Genome Sequencing Center for Infectious Disease"/>
            <person name="Wu L."/>
            <person name="Ma J."/>
        </authorList>
    </citation>
    <scope>NUCLEOTIDE SEQUENCE [LARGE SCALE GENOMIC DNA]</scope>
    <source>
        <strain evidence="6">JCM 17664</strain>
    </source>
</reference>
<protein>
    <submittedName>
        <fullName evidence="5">OmpH family outer membrane protein</fullName>
    </submittedName>
</protein>
<keyword evidence="2" id="KW-0732">Signal</keyword>
<keyword evidence="6" id="KW-1185">Reference proteome</keyword>
<comment type="caution">
    <text evidence="5">The sequence shown here is derived from an EMBL/GenBank/DDBJ whole genome shotgun (WGS) entry which is preliminary data.</text>
</comment>
<sequence>MKNLSIALNVVLFVLVGILFYLHFSGPRSAAVPAGPRKAEAQNGTLKIAYVNIDSLEANYEYFKIKKGELEKQQASIERELNANAQALQKEVSDLQQKASTMTQSEGEAAQRSIVQKNRALQQKEQTLRQQFVEQQTRFNDELQKKLNDFLEQYNADKRYTYILSYSPGLSNILYKDEAYDITKEVIDGLNAASKNQK</sequence>
<keyword evidence="4" id="KW-0472">Membrane</keyword>
<dbReference type="PANTHER" id="PTHR35089">
    <property type="entry name" value="CHAPERONE PROTEIN SKP"/>
    <property type="match status" value="1"/>
</dbReference>
<dbReference type="InterPro" id="IPR005632">
    <property type="entry name" value="Chaperone_Skp"/>
</dbReference>